<sequence>MSKKGRSKGEKPEVEPDAMQTANEELRARLTSLQIEFQQEKSKVGAAGLVLMETAQGETWPPRVTTCWMGMMAGVCPRVWNRAVGGDHSSLQSSAQHDPAPDRLPVSSHRRCYSCLSVIRISFRSLTMSTCATRSSCRERLRLQQEILELKAARRQAEEALSTCVQADKAKAADLRAAYQAHQDEVQRTKRESERDIRRLV</sequence>
<dbReference type="GO" id="GO:0019900">
    <property type="term" value="F:kinase binding"/>
    <property type="evidence" value="ECO:0007669"/>
    <property type="project" value="InterPro"/>
</dbReference>
<keyword evidence="3" id="KW-1185">Reference proteome</keyword>
<dbReference type="PANTHER" id="PTHR18935:SF6">
    <property type="entry name" value="JANUS KINASE AND MICROTUBULE-INTERACTING PROTEIN 1"/>
    <property type="match status" value="1"/>
</dbReference>
<feature type="compositionally biased region" description="Basic and acidic residues" evidence="1">
    <location>
        <begin position="182"/>
        <end position="201"/>
    </location>
</feature>
<evidence type="ECO:0000256" key="1">
    <source>
        <dbReference type="SAM" id="MobiDB-lite"/>
    </source>
</evidence>
<dbReference type="InterPro" id="IPR024836">
    <property type="entry name" value="JAKMIP"/>
</dbReference>
<proteinExistence type="predicted"/>
<evidence type="ECO:0000313" key="3">
    <source>
        <dbReference type="Proteomes" id="UP000007646"/>
    </source>
</evidence>
<feature type="region of interest" description="Disordered" evidence="1">
    <location>
        <begin position="1"/>
        <end position="20"/>
    </location>
</feature>
<dbReference type="eggNOG" id="ENOG502QS6X">
    <property type="taxonomic scope" value="Eukaryota"/>
</dbReference>
<accession>G3SXD3</accession>
<dbReference type="AlphaFoldDB" id="G3SXD3"/>
<evidence type="ECO:0000313" key="2">
    <source>
        <dbReference type="Ensembl" id="ENSLAFP00000005056.3"/>
    </source>
</evidence>
<dbReference type="Proteomes" id="UP000007646">
    <property type="component" value="Unassembled WGS sequence"/>
</dbReference>
<dbReference type="GO" id="GO:0050811">
    <property type="term" value="F:GABA receptor binding"/>
    <property type="evidence" value="ECO:0007669"/>
    <property type="project" value="TreeGrafter"/>
</dbReference>
<feature type="region of interest" description="Disordered" evidence="1">
    <location>
        <begin position="181"/>
        <end position="201"/>
    </location>
</feature>
<dbReference type="HOGENOM" id="CLU_114790_0_0_1"/>
<dbReference type="GO" id="GO:0008017">
    <property type="term" value="F:microtubule binding"/>
    <property type="evidence" value="ECO:0007669"/>
    <property type="project" value="InterPro"/>
</dbReference>
<protein>
    <submittedName>
        <fullName evidence="2">Uncharacterized protein</fullName>
    </submittedName>
</protein>
<dbReference type="Ensembl" id="ENSLAFT00000006027.3">
    <property type="protein sequence ID" value="ENSLAFP00000005056.3"/>
    <property type="gene ID" value="ENSLAFG00000006025.3"/>
</dbReference>
<dbReference type="GeneTree" id="ENSGT00940000153713"/>
<organism evidence="2 3">
    <name type="scientific">Loxodonta africana</name>
    <name type="common">African elephant</name>
    <dbReference type="NCBI Taxonomy" id="9785"/>
    <lineage>
        <taxon>Eukaryota</taxon>
        <taxon>Metazoa</taxon>
        <taxon>Chordata</taxon>
        <taxon>Craniata</taxon>
        <taxon>Vertebrata</taxon>
        <taxon>Euteleostomi</taxon>
        <taxon>Mammalia</taxon>
        <taxon>Eutheria</taxon>
        <taxon>Afrotheria</taxon>
        <taxon>Proboscidea</taxon>
        <taxon>Elephantidae</taxon>
        <taxon>Loxodonta</taxon>
    </lineage>
</organism>
<dbReference type="PANTHER" id="PTHR18935">
    <property type="entry name" value="GOLGIN SUBFAMILY A MEMBER 4-LIKE ISOFORM X1"/>
    <property type="match status" value="1"/>
</dbReference>
<reference evidence="2" key="2">
    <citation type="submission" date="2025-08" db="UniProtKB">
        <authorList>
            <consortium name="Ensembl"/>
        </authorList>
    </citation>
    <scope>IDENTIFICATION</scope>
    <source>
        <strain evidence="2">Isolate ISIS603380</strain>
    </source>
</reference>
<reference evidence="2 3" key="1">
    <citation type="submission" date="2009-06" db="EMBL/GenBank/DDBJ databases">
        <title>The Genome Sequence of Loxodonta africana (African elephant).</title>
        <authorList>
            <person name="Di Palma F."/>
            <person name="Heiman D."/>
            <person name="Young S."/>
            <person name="Johnson J."/>
            <person name="Lander E.S."/>
            <person name="Lindblad-Toh K."/>
        </authorList>
    </citation>
    <scope>NUCLEOTIDE SEQUENCE [LARGE SCALE GENOMIC DNA]</scope>
    <source>
        <strain evidence="2 3">Isolate ISIS603380</strain>
    </source>
</reference>
<name>G3SXD3_LOXAF</name>
<reference evidence="2" key="3">
    <citation type="submission" date="2025-09" db="UniProtKB">
        <authorList>
            <consortium name="Ensembl"/>
        </authorList>
    </citation>
    <scope>IDENTIFICATION</scope>
    <source>
        <strain evidence="2">Isolate ISIS603380</strain>
    </source>
</reference>
<dbReference type="InParanoid" id="G3SXD3"/>